<dbReference type="GO" id="GO:0008270">
    <property type="term" value="F:zinc ion binding"/>
    <property type="evidence" value="ECO:0007669"/>
    <property type="project" value="UniProtKB-KW"/>
</dbReference>
<keyword evidence="1" id="KW-0479">Metal-binding</keyword>
<dbReference type="EMBL" id="BQKI01000007">
    <property type="protein sequence ID" value="GJM98821.1"/>
    <property type="molecule type" value="Genomic_DNA"/>
</dbReference>
<accession>A0AAV5CLD2</accession>
<evidence type="ECO:0000256" key="1">
    <source>
        <dbReference type="ARBA" id="ARBA00022723"/>
    </source>
</evidence>
<dbReference type="InterPro" id="IPR013083">
    <property type="entry name" value="Znf_RING/FYVE/PHD"/>
</dbReference>
<evidence type="ECO:0000259" key="5">
    <source>
        <dbReference type="Pfam" id="PF12906"/>
    </source>
</evidence>
<dbReference type="Gene3D" id="3.30.40.10">
    <property type="entry name" value="Zinc/RING finger domain, C3HC4 (zinc finger)"/>
    <property type="match status" value="1"/>
</dbReference>
<dbReference type="Proteomes" id="UP001054889">
    <property type="component" value="Unassembled WGS sequence"/>
</dbReference>
<dbReference type="GO" id="GO:0016020">
    <property type="term" value="C:membrane"/>
    <property type="evidence" value="ECO:0007669"/>
    <property type="project" value="TreeGrafter"/>
</dbReference>
<evidence type="ECO:0000256" key="4">
    <source>
        <dbReference type="SAM" id="Phobius"/>
    </source>
</evidence>
<gene>
    <name evidence="6" type="primary">ga15862</name>
    <name evidence="6" type="ORF">PR202_ga15862</name>
</gene>
<organism evidence="6 7">
    <name type="scientific">Eleusine coracana subsp. coracana</name>
    <dbReference type="NCBI Taxonomy" id="191504"/>
    <lineage>
        <taxon>Eukaryota</taxon>
        <taxon>Viridiplantae</taxon>
        <taxon>Streptophyta</taxon>
        <taxon>Embryophyta</taxon>
        <taxon>Tracheophyta</taxon>
        <taxon>Spermatophyta</taxon>
        <taxon>Magnoliopsida</taxon>
        <taxon>Liliopsida</taxon>
        <taxon>Poales</taxon>
        <taxon>Poaceae</taxon>
        <taxon>PACMAD clade</taxon>
        <taxon>Chloridoideae</taxon>
        <taxon>Cynodonteae</taxon>
        <taxon>Eleusininae</taxon>
        <taxon>Eleusine</taxon>
    </lineage>
</organism>
<evidence type="ECO:0000313" key="6">
    <source>
        <dbReference type="EMBL" id="GJM98821.1"/>
    </source>
</evidence>
<feature type="transmembrane region" description="Helical" evidence="4">
    <location>
        <begin position="159"/>
        <end position="178"/>
    </location>
</feature>
<keyword evidence="4" id="KW-0812">Transmembrane</keyword>
<keyword evidence="2" id="KW-0863">Zinc-finger</keyword>
<protein>
    <recommendedName>
        <fullName evidence="5">RING-CH-type domain-containing protein</fullName>
    </recommendedName>
</protein>
<feature type="domain" description="RING-CH-type" evidence="5">
    <location>
        <begin position="63"/>
        <end position="86"/>
    </location>
</feature>
<comment type="caution">
    <text evidence="6">The sequence shown here is derived from an EMBL/GenBank/DDBJ whole genome shotgun (WGS) entry which is preliminary data.</text>
</comment>
<name>A0AAV5CLD2_ELECO</name>
<keyword evidence="4" id="KW-1133">Transmembrane helix</keyword>
<proteinExistence type="predicted"/>
<feature type="transmembrane region" description="Helical" evidence="4">
    <location>
        <begin position="190"/>
        <end position="213"/>
    </location>
</feature>
<dbReference type="InterPro" id="IPR022143">
    <property type="entry name" value="DUF3675"/>
</dbReference>
<dbReference type="GO" id="GO:0016567">
    <property type="term" value="P:protein ubiquitination"/>
    <property type="evidence" value="ECO:0007669"/>
    <property type="project" value="TreeGrafter"/>
</dbReference>
<dbReference type="Pfam" id="PF12906">
    <property type="entry name" value="RINGv"/>
    <property type="match status" value="1"/>
</dbReference>
<dbReference type="InterPro" id="IPR011016">
    <property type="entry name" value="Znf_RING-CH"/>
</dbReference>
<dbReference type="PANTHER" id="PTHR23012:SF183">
    <property type="entry name" value="OS08G0436200 PROTEIN"/>
    <property type="match status" value="1"/>
</dbReference>
<dbReference type="PANTHER" id="PTHR23012">
    <property type="entry name" value="RING/FYVE/PHD ZINC FINGER DOMAIN-CONTAINING"/>
    <property type="match status" value="1"/>
</dbReference>
<sequence length="263" mass="28703">MKDHLMVNVDDLSVPEPAEVTGTFKNTASGPAIAQPSASVHTLLAVDKSMDSEEEPLLHMVECRICQEEDSIKNLESPCACTGSLKPYEHGYTAPPRAHPDETTIDISHISFFAVYSGGWTITGTAFDLRDPRILAVAQNHIMEAEYDDYSATNASTAAFCRSAALVLMALLLLRHALTLTDEDDDDTSAMFSLFLLRAAGFLLPFYIMAWAISILQRRRQRQEAAALAATEVAFILQSGQGRGVHFTIAPDSPATPQHEPQP</sequence>
<reference evidence="6" key="1">
    <citation type="journal article" date="2018" name="DNA Res.">
        <title>Multiple hybrid de novo genome assembly of finger millet, an orphan allotetraploid crop.</title>
        <authorList>
            <person name="Hatakeyama M."/>
            <person name="Aluri S."/>
            <person name="Balachadran M.T."/>
            <person name="Sivarajan S.R."/>
            <person name="Patrignani A."/>
            <person name="Gruter S."/>
            <person name="Poveda L."/>
            <person name="Shimizu-Inatsugi R."/>
            <person name="Baeten J."/>
            <person name="Francoijs K.J."/>
            <person name="Nataraja K.N."/>
            <person name="Reddy Y.A.N."/>
            <person name="Phadnis S."/>
            <person name="Ravikumar R.L."/>
            <person name="Schlapbach R."/>
            <person name="Sreeman S.M."/>
            <person name="Shimizu K.K."/>
        </authorList>
    </citation>
    <scope>NUCLEOTIDE SEQUENCE</scope>
</reference>
<reference evidence="6" key="2">
    <citation type="submission" date="2021-12" db="EMBL/GenBank/DDBJ databases">
        <title>Resequencing data analysis of finger millet.</title>
        <authorList>
            <person name="Hatakeyama M."/>
            <person name="Aluri S."/>
            <person name="Balachadran M.T."/>
            <person name="Sivarajan S.R."/>
            <person name="Poveda L."/>
            <person name="Shimizu-Inatsugi R."/>
            <person name="Schlapbach R."/>
            <person name="Sreeman S.M."/>
            <person name="Shimizu K.K."/>
        </authorList>
    </citation>
    <scope>NUCLEOTIDE SEQUENCE</scope>
</reference>
<evidence type="ECO:0000313" key="7">
    <source>
        <dbReference type="Proteomes" id="UP001054889"/>
    </source>
</evidence>
<dbReference type="GO" id="GO:0004842">
    <property type="term" value="F:ubiquitin-protein transferase activity"/>
    <property type="evidence" value="ECO:0007669"/>
    <property type="project" value="TreeGrafter"/>
</dbReference>
<dbReference type="InterPro" id="IPR033275">
    <property type="entry name" value="MARCH-like"/>
</dbReference>
<dbReference type="Pfam" id="PF12428">
    <property type="entry name" value="DUF3675"/>
    <property type="match status" value="1"/>
</dbReference>
<evidence type="ECO:0000256" key="3">
    <source>
        <dbReference type="ARBA" id="ARBA00022833"/>
    </source>
</evidence>
<dbReference type="AlphaFoldDB" id="A0AAV5CLD2"/>
<keyword evidence="4" id="KW-0472">Membrane</keyword>
<keyword evidence="3" id="KW-0862">Zinc</keyword>
<evidence type="ECO:0000256" key="2">
    <source>
        <dbReference type="ARBA" id="ARBA00022771"/>
    </source>
</evidence>
<keyword evidence="7" id="KW-1185">Reference proteome</keyword>